<proteinExistence type="predicted"/>
<keyword evidence="2" id="KW-1185">Reference proteome</keyword>
<organism evidence="1 2">
    <name type="scientific">Afipia felis</name>
    <name type="common">Cat scratch disease bacillus</name>
    <dbReference type="NCBI Taxonomy" id="1035"/>
    <lineage>
        <taxon>Bacteria</taxon>
        <taxon>Pseudomonadati</taxon>
        <taxon>Pseudomonadota</taxon>
        <taxon>Alphaproteobacteria</taxon>
        <taxon>Hyphomicrobiales</taxon>
        <taxon>Nitrobacteraceae</taxon>
        <taxon>Afipia</taxon>
    </lineage>
</organism>
<reference evidence="1 2" key="1">
    <citation type="journal article" date="2014" name="Genome Announc.">
        <title>Genome Sequence of Afipia felis Strain 76713, Isolated in Hospital Water Using an Amoeba Co-Culture Procedure.</title>
        <authorList>
            <person name="Benamar S."/>
            <person name="La Scola B."/>
            <person name="Croce O."/>
        </authorList>
    </citation>
    <scope>NUCLEOTIDE SEQUENCE [LARGE SCALE GENOMIC DNA]</scope>
    <source>
        <strain evidence="1 2">76713</strain>
    </source>
</reference>
<dbReference type="EMBL" id="CCAZ020000002">
    <property type="protein sequence ID" value="CEG09304.1"/>
    <property type="molecule type" value="Genomic_DNA"/>
</dbReference>
<dbReference type="Proteomes" id="UP000035762">
    <property type="component" value="Unassembled WGS sequence"/>
</dbReference>
<evidence type="ECO:0000313" key="2">
    <source>
        <dbReference type="Proteomes" id="UP000035762"/>
    </source>
</evidence>
<name>A0A090MUA8_AFIFE</name>
<gene>
    <name evidence="1" type="ORF">BN961_02729</name>
</gene>
<dbReference type="AlphaFoldDB" id="A0A090MUA8"/>
<sequence>MRRPFAVSDVMSSEGAGSITASLSAATPCASQPDNIAPPILPAPASTMEPFRFASALVDVVIEAASRDLLRHGRSNHRFANCLVRDARVKPGHEGRAAQASPIVSNIAADIASVAVLPLQTTNWKAGK</sequence>
<protein>
    <submittedName>
        <fullName evidence="1">Uncharacterized protein</fullName>
    </submittedName>
</protein>
<evidence type="ECO:0000313" key="1">
    <source>
        <dbReference type="EMBL" id="CEG09304.1"/>
    </source>
</evidence>
<accession>A0A090MUA8</accession>
<comment type="caution">
    <text evidence="1">The sequence shown here is derived from an EMBL/GenBank/DDBJ whole genome shotgun (WGS) entry which is preliminary data.</text>
</comment>